<proteinExistence type="predicted"/>
<dbReference type="Proteomes" id="UP000292052">
    <property type="component" value="Unassembled WGS sequence"/>
</dbReference>
<accession>A0A482WBU4</accession>
<feature type="compositionally biased region" description="Basic and acidic residues" evidence="1">
    <location>
        <begin position="111"/>
        <end position="122"/>
    </location>
</feature>
<dbReference type="STRING" id="1661398.A0A482WBU4"/>
<keyword evidence="2" id="KW-0472">Membrane</keyword>
<protein>
    <submittedName>
        <fullName evidence="3">Uncharacterized protein</fullName>
    </submittedName>
</protein>
<keyword evidence="4" id="KW-1185">Reference proteome</keyword>
<dbReference type="EMBL" id="QDEB01005940">
    <property type="protein sequence ID" value="RZC42692.1"/>
    <property type="molecule type" value="Genomic_DNA"/>
</dbReference>
<feature type="non-terminal residue" evidence="3">
    <location>
        <position position="1"/>
    </location>
</feature>
<feature type="transmembrane region" description="Helical" evidence="2">
    <location>
        <begin position="161"/>
        <end position="178"/>
    </location>
</feature>
<dbReference type="OrthoDB" id="8583677at2759"/>
<evidence type="ECO:0000256" key="1">
    <source>
        <dbReference type="SAM" id="MobiDB-lite"/>
    </source>
</evidence>
<keyword evidence="2" id="KW-1133">Transmembrane helix</keyword>
<reference evidence="3 4" key="1">
    <citation type="submission" date="2017-03" db="EMBL/GenBank/DDBJ databases">
        <title>Genome of the blue death feigning beetle - Asbolus verrucosus.</title>
        <authorList>
            <person name="Rider S.D."/>
        </authorList>
    </citation>
    <scope>NUCLEOTIDE SEQUENCE [LARGE SCALE GENOMIC DNA]</scope>
    <source>
        <strain evidence="3">Butters</strain>
        <tissue evidence="3">Head and leg muscle</tissue>
    </source>
</reference>
<keyword evidence="2" id="KW-0812">Transmembrane</keyword>
<sequence length="269" mass="29756">CAAIQPKKTVENSIILARKYKPKQPGGEKPNPEGYIHDHYSPKSSRKRPAKSRSVDADDRKRQGPDSLRADPSNDLRDRPVQSRAQGEAEACAPPARPARTKLKYSPPPEVRQESSAEHTEKLSPPGEWCGSNYSNIPVKCVRTRVTVSMFRGGMKLKERFILGVSVAAVLFTFLLVVDIQMDLGMSGHHLAPSHGRVKYVREEDAAGSAYNSFRKRFLQKTHRSGAALRNAVAATRRIGLFARGMSSRCRNRQSGNTQPKCRAGPGQI</sequence>
<feature type="compositionally biased region" description="Basic and acidic residues" evidence="1">
    <location>
        <begin position="53"/>
        <end position="81"/>
    </location>
</feature>
<evidence type="ECO:0000256" key="2">
    <source>
        <dbReference type="SAM" id="Phobius"/>
    </source>
</evidence>
<evidence type="ECO:0000313" key="3">
    <source>
        <dbReference type="EMBL" id="RZC42692.1"/>
    </source>
</evidence>
<feature type="non-terminal residue" evidence="3">
    <location>
        <position position="269"/>
    </location>
</feature>
<evidence type="ECO:0000313" key="4">
    <source>
        <dbReference type="Proteomes" id="UP000292052"/>
    </source>
</evidence>
<gene>
    <name evidence="3" type="ORF">BDFB_004601</name>
</gene>
<name>A0A482WBU4_ASBVE</name>
<comment type="caution">
    <text evidence="3">The sequence shown here is derived from an EMBL/GenBank/DDBJ whole genome shotgun (WGS) entry which is preliminary data.</text>
</comment>
<dbReference type="AlphaFoldDB" id="A0A482WBU4"/>
<organism evidence="3 4">
    <name type="scientific">Asbolus verrucosus</name>
    <name type="common">Desert ironclad beetle</name>
    <dbReference type="NCBI Taxonomy" id="1661398"/>
    <lineage>
        <taxon>Eukaryota</taxon>
        <taxon>Metazoa</taxon>
        <taxon>Ecdysozoa</taxon>
        <taxon>Arthropoda</taxon>
        <taxon>Hexapoda</taxon>
        <taxon>Insecta</taxon>
        <taxon>Pterygota</taxon>
        <taxon>Neoptera</taxon>
        <taxon>Endopterygota</taxon>
        <taxon>Coleoptera</taxon>
        <taxon>Polyphaga</taxon>
        <taxon>Cucujiformia</taxon>
        <taxon>Tenebrionidae</taxon>
        <taxon>Pimeliinae</taxon>
        <taxon>Asbolus</taxon>
    </lineage>
</organism>
<feature type="region of interest" description="Disordered" evidence="1">
    <location>
        <begin position="15"/>
        <end position="129"/>
    </location>
</feature>
<feature type="region of interest" description="Disordered" evidence="1">
    <location>
        <begin position="250"/>
        <end position="269"/>
    </location>
</feature>